<sequence>MWSALKGIPEITQLLLEDGCEKNTTNDAGFTALHLAAQNGHINVTRCLVELGIMNPWVKTPQGDTPYNLAVSGLENGPEYKEVVEYLQMKP</sequence>
<dbReference type="PROSITE" id="PS50088">
    <property type="entry name" value="ANK_REPEAT"/>
    <property type="match status" value="1"/>
</dbReference>
<gene>
    <name evidence="4" type="ORF">MGAL_10B000886</name>
</gene>
<organism evidence="4 5">
    <name type="scientific">Mytilus galloprovincialis</name>
    <name type="common">Mediterranean mussel</name>
    <dbReference type="NCBI Taxonomy" id="29158"/>
    <lineage>
        <taxon>Eukaryota</taxon>
        <taxon>Metazoa</taxon>
        <taxon>Spiralia</taxon>
        <taxon>Lophotrochozoa</taxon>
        <taxon>Mollusca</taxon>
        <taxon>Bivalvia</taxon>
        <taxon>Autobranchia</taxon>
        <taxon>Pteriomorphia</taxon>
        <taxon>Mytilida</taxon>
        <taxon>Mytiloidea</taxon>
        <taxon>Mytilidae</taxon>
        <taxon>Mytilinae</taxon>
        <taxon>Mytilus</taxon>
    </lineage>
</organism>
<dbReference type="PROSITE" id="PS50297">
    <property type="entry name" value="ANK_REP_REGION"/>
    <property type="match status" value="1"/>
</dbReference>
<reference evidence="4" key="1">
    <citation type="submission" date="2018-11" db="EMBL/GenBank/DDBJ databases">
        <authorList>
            <person name="Alioto T."/>
            <person name="Alioto T."/>
        </authorList>
    </citation>
    <scope>NUCLEOTIDE SEQUENCE</scope>
</reference>
<protein>
    <submittedName>
        <fullName evidence="4">Uncharacterized protein</fullName>
    </submittedName>
</protein>
<dbReference type="EMBL" id="UYJE01000677">
    <property type="protein sequence ID" value="VDH95150.1"/>
    <property type="molecule type" value="Genomic_DNA"/>
</dbReference>
<keyword evidence="5" id="KW-1185">Reference proteome</keyword>
<evidence type="ECO:0000313" key="4">
    <source>
        <dbReference type="EMBL" id="VDH95150.1"/>
    </source>
</evidence>
<evidence type="ECO:0000256" key="3">
    <source>
        <dbReference type="PROSITE-ProRule" id="PRU00023"/>
    </source>
</evidence>
<dbReference type="InterPro" id="IPR036770">
    <property type="entry name" value="Ankyrin_rpt-contain_sf"/>
</dbReference>
<dbReference type="InterPro" id="IPR002110">
    <property type="entry name" value="Ankyrin_rpt"/>
</dbReference>
<dbReference type="SUPFAM" id="SSF48403">
    <property type="entry name" value="Ankyrin repeat"/>
    <property type="match status" value="1"/>
</dbReference>
<evidence type="ECO:0000256" key="2">
    <source>
        <dbReference type="ARBA" id="ARBA00023043"/>
    </source>
</evidence>
<accession>A0A8B6BVE3</accession>
<dbReference type="AlphaFoldDB" id="A0A8B6BVE3"/>
<dbReference type="PANTHER" id="PTHR24198:SF165">
    <property type="entry name" value="ANKYRIN REPEAT-CONTAINING PROTEIN-RELATED"/>
    <property type="match status" value="1"/>
</dbReference>
<dbReference type="Proteomes" id="UP000596742">
    <property type="component" value="Unassembled WGS sequence"/>
</dbReference>
<name>A0A8B6BVE3_MYTGA</name>
<dbReference type="Gene3D" id="1.25.40.20">
    <property type="entry name" value="Ankyrin repeat-containing domain"/>
    <property type="match status" value="1"/>
</dbReference>
<feature type="repeat" description="ANK" evidence="3">
    <location>
        <begin position="28"/>
        <end position="52"/>
    </location>
</feature>
<evidence type="ECO:0000313" key="5">
    <source>
        <dbReference type="Proteomes" id="UP000596742"/>
    </source>
</evidence>
<comment type="caution">
    <text evidence="4">The sequence shown here is derived from an EMBL/GenBank/DDBJ whole genome shotgun (WGS) entry which is preliminary data.</text>
</comment>
<keyword evidence="2 3" id="KW-0040">ANK repeat</keyword>
<evidence type="ECO:0000256" key="1">
    <source>
        <dbReference type="ARBA" id="ARBA00022737"/>
    </source>
</evidence>
<keyword evidence="1" id="KW-0677">Repeat</keyword>
<dbReference type="OrthoDB" id="194358at2759"/>
<proteinExistence type="predicted"/>
<dbReference type="PANTHER" id="PTHR24198">
    <property type="entry name" value="ANKYRIN REPEAT AND PROTEIN KINASE DOMAIN-CONTAINING PROTEIN"/>
    <property type="match status" value="1"/>
</dbReference>
<dbReference type="Pfam" id="PF12796">
    <property type="entry name" value="Ank_2"/>
    <property type="match status" value="1"/>
</dbReference>